<feature type="signal peptide" evidence="1">
    <location>
        <begin position="1"/>
        <end position="23"/>
    </location>
</feature>
<keyword evidence="2" id="KW-0418">Kinase</keyword>
<evidence type="ECO:0000313" key="2">
    <source>
        <dbReference type="EMBL" id="GEZ22760.1"/>
    </source>
</evidence>
<dbReference type="GO" id="GO:0016301">
    <property type="term" value="F:kinase activity"/>
    <property type="evidence" value="ECO:0007669"/>
    <property type="project" value="UniProtKB-KW"/>
</dbReference>
<keyword evidence="2" id="KW-0808">Transferase</keyword>
<organism evidence="2">
    <name type="scientific">Tanacetum cinerariifolium</name>
    <name type="common">Dalmatian daisy</name>
    <name type="synonym">Chrysanthemum cinerariifolium</name>
    <dbReference type="NCBI Taxonomy" id="118510"/>
    <lineage>
        <taxon>Eukaryota</taxon>
        <taxon>Viridiplantae</taxon>
        <taxon>Streptophyta</taxon>
        <taxon>Embryophyta</taxon>
        <taxon>Tracheophyta</taxon>
        <taxon>Spermatophyta</taxon>
        <taxon>Magnoliopsida</taxon>
        <taxon>eudicotyledons</taxon>
        <taxon>Gunneridae</taxon>
        <taxon>Pentapetalae</taxon>
        <taxon>asterids</taxon>
        <taxon>campanulids</taxon>
        <taxon>Asterales</taxon>
        <taxon>Asteraceae</taxon>
        <taxon>Asteroideae</taxon>
        <taxon>Anthemideae</taxon>
        <taxon>Anthemidinae</taxon>
        <taxon>Tanacetum</taxon>
    </lineage>
</organism>
<name>A0A699I5C9_TANCI</name>
<proteinExistence type="predicted"/>
<dbReference type="EMBL" id="BKCJ010254575">
    <property type="protein sequence ID" value="GEZ22760.1"/>
    <property type="molecule type" value="Genomic_DNA"/>
</dbReference>
<keyword evidence="1" id="KW-0732">Signal</keyword>
<evidence type="ECO:0000256" key="1">
    <source>
        <dbReference type="SAM" id="SignalP"/>
    </source>
</evidence>
<accession>A0A699I5C9</accession>
<reference evidence="2" key="1">
    <citation type="journal article" date="2019" name="Sci. Rep.">
        <title>Draft genome of Tanacetum cinerariifolium, the natural source of mosquito coil.</title>
        <authorList>
            <person name="Yamashiro T."/>
            <person name="Shiraishi A."/>
            <person name="Satake H."/>
            <person name="Nakayama K."/>
        </authorList>
    </citation>
    <scope>NUCLEOTIDE SEQUENCE</scope>
</reference>
<feature type="chain" id="PRO_5025501134" evidence="1">
    <location>
        <begin position="24"/>
        <end position="103"/>
    </location>
</feature>
<comment type="caution">
    <text evidence="2">The sequence shown here is derived from an EMBL/GenBank/DDBJ whole genome shotgun (WGS) entry which is preliminary data.</text>
</comment>
<protein>
    <submittedName>
        <fullName evidence="2">Probable LRR receptor-like serine/threonine-protein kinase At1g07650 isoform X1</fullName>
    </submittedName>
</protein>
<keyword evidence="2" id="KW-0675">Receptor</keyword>
<gene>
    <name evidence="2" type="ORF">Tci_494733</name>
</gene>
<dbReference type="AlphaFoldDB" id="A0A699I5C9"/>
<sequence length="103" mass="11714">MKCVFFILSIFITFSSFFHSNFATPELDKQELKVLKEIGGKLGLDMKKKWNLDDNDPCDYEGSWGKVDYKKGYNVSVECDCSTNATCHVVSMLYGEGSMGLYR</sequence>